<dbReference type="EMBL" id="BONV01000018">
    <property type="protein sequence ID" value="GIG81223.1"/>
    <property type="molecule type" value="Genomic_DNA"/>
</dbReference>
<evidence type="ECO:0000313" key="3">
    <source>
        <dbReference type="Proteomes" id="UP000630097"/>
    </source>
</evidence>
<name>A0A8J3V793_9ACTN</name>
<accession>A0A8J3V793</accession>
<evidence type="ECO:0000256" key="1">
    <source>
        <dbReference type="SAM" id="MobiDB-lite"/>
    </source>
</evidence>
<keyword evidence="3" id="KW-1185">Reference proteome</keyword>
<comment type="caution">
    <text evidence="2">The sequence shown here is derived from an EMBL/GenBank/DDBJ whole genome shotgun (WGS) entry which is preliminary data.</text>
</comment>
<organism evidence="2 3">
    <name type="scientific">Planotetraspora kaengkrachanensis</name>
    <dbReference type="NCBI Taxonomy" id="575193"/>
    <lineage>
        <taxon>Bacteria</taxon>
        <taxon>Bacillati</taxon>
        <taxon>Actinomycetota</taxon>
        <taxon>Actinomycetes</taxon>
        <taxon>Streptosporangiales</taxon>
        <taxon>Streptosporangiaceae</taxon>
        <taxon>Planotetraspora</taxon>
    </lineage>
</organism>
<dbReference type="Proteomes" id="UP000630097">
    <property type="component" value="Unassembled WGS sequence"/>
</dbReference>
<protein>
    <submittedName>
        <fullName evidence="2">Uncharacterized protein</fullName>
    </submittedName>
</protein>
<evidence type="ECO:0000313" key="2">
    <source>
        <dbReference type="EMBL" id="GIG81223.1"/>
    </source>
</evidence>
<gene>
    <name evidence="2" type="ORF">Pka01_43500</name>
</gene>
<reference evidence="2 3" key="1">
    <citation type="submission" date="2021-01" db="EMBL/GenBank/DDBJ databases">
        <title>Whole genome shotgun sequence of Planotetraspora kaengkrachanensis NBRC 104272.</title>
        <authorList>
            <person name="Komaki H."/>
            <person name="Tamura T."/>
        </authorList>
    </citation>
    <scope>NUCLEOTIDE SEQUENCE [LARGE SCALE GENOMIC DNA]</scope>
    <source>
        <strain evidence="2 3">NBRC 104272</strain>
    </source>
</reference>
<feature type="compositionally biased region" description="Low complexity" evidence="1">
    <location>
        <begin position="1"/>
        <end position="10"/>
    </location>
</feature>
<dbReference type="AlphaFoldDB" id="A0A8J3V793"/>
<feature type="region of interest" description="Disordered" evidence="1">
    <location>
        <begin position="1"/>
        <end position="64"/>
    </location>
</feature>
<sequence length="127" mass="13894">MRVRDGSPPSGTGGPAPGPALPTATVLQAAGRSAGKMVEHPRHRHPVPCPRRMGRPSGSDLDHPVPATMITGFLRILHNFSPRTRIYKEESGGANTARGPRLGGWKRTFRIRRYTCPGLPRWLSIWA</sequence>
<proteinExistence type="predicted"/>